<proteinExistence type="predicted"/>
<sequence>MSTREKGLIAWFARNPVAANLLMIFILIGGILTAFTIRKQMFPQFESNWISVSAVYPGAAPQEVEEGITIKVEENLEGIEGIKRLITYSNRGSSQAWIEIEEQFDPQEVLDEIKVQVDSINTFPAGMERPIVRRDKYEQEVMILALYGDMSNYQLKELGNDIKDELQALPNINLVNFNGGLNYEIGIEVSPDKLRAYGLTFRDIASAVQSFSANMSAGQIRSENGYISMRVEKQAYRGSEFSKLPLITLADGAQVYLGDVATINDGFEEGLQYSKYNGKNSLSFEVNASKDQDITDVAKVLKTYMAEKQSQLPAGVKLSPIVDLTYYLEGRLDMMVDNMIWGGLLVMLVLALFLPLRLAFWVMMGLPVSFLGAFLFMPIGFLDVTINLASLFAFILVLGIVVDDAIVVGESASAEIEKHGHTLDNVVRGVKRVAMPATFGVLTTIAAFLPQTLATGPGAAFSKAIGGVIILCLIFSLIESKLILPAHIAAMKDRKPNPKNPLHRARKVMDNGLKSFVDNYYTPFVGRCIHYRYTVIVGFMCLLIVSAGMFAGGLVKFVPNPKIPHDFPRIDIEMNLASSEQATLETAKKVEQLILSVDSQLKEQYGKPMIRDLSVSLRGRTQANIMAILVEPDLRPIDTFALSALWREQMPNLPGVKTLTIQDSIMNGGRDDGDVSFKLEGKNAQVLKEVAGKLKTKLQSMEGVGDVNDSMQSATDEVQLDLKPLAYSMGLTLADVASQVSFSYYGLEAQRILREGEEIKVMIRYPEDERNSISDIDSVRIITPTGAEVPLSEVANISLVDGVNRIRRENSKRTVNVWAAVNTDQVEPFAIAQQIRDEYLPSLLKNYPGVQSNVAGRIQEEMDSADEQLRDFALSMIIIFALLAIPLRSYSQPLIIMSVIPFGVVGAMFGHMALGMTMSSLSMFGIIAVAGVVVNDSLVMVDFVNKARAEGVAIKQAVMQAGARRFRAILLTSVTTFIGVMPIIMETSLQAKIVIPMAVSLAFGVLFATVITLILIPCQYVALEDAKRLTRKLLGKSQPISIQPAPTAK</sequence>
<dbReference type="InterPro" id="IPR027463">
    <property type="entry name" value="AcrB_DN_DC_subdom"/>
</dbReference>
<dbReference type="GO" id="GO:0005886">
    <property type="term" value="C:plasma membrane"/>
    <property type="evidence" value="ECO:0007669"/>
    <property type="project" value="TreeGrafter"/>
</dbReference>
<dbReference type="Gene3D" id="1.20.1640.10">
    <property type="entry name" value="Multidrug efflux transporter AcrB transmembrane domain"/>
    <property type="match status" value="2"/>
</dbReference>
<dbReference type="SUPFAM" id="SSF82693">
    <property type="entry name" value="Multidrug efflux transporter AcrB pore domain, PN1, PN2, PC1 and PC2 subdomains"/>
    <property type="match status" value="2"/>
</dbReference>
<dbReference type="PANTHER" id="PTHR32063">
    <property type="match status" value="1"/>
</dbReference>
<name>A0A9W4QUP0_PSEHA</name>
<dbReference type="PANTHER" id="PTHR32063:SF33">
    <property type="entry name" value="RND SUPERFAMILY EFFLUX PUMP PERMEASE COMPONENT"/>
    <property type="match status" value="1"/>
</dbReference>
<keyword evidence="1" id="KW-0472">Membrane</keyword>
<feature type="transmembrane region" description="Helical" evidence="1">
    <location>
        <begin position="966"/>
        <end position="985"/>
    </location>
</feature>
<feature type="transmembrane region" description="Helical" evidence="1">
    <location>
        <begin position="997"/>
        <end position="1023"/>
    </location>
</feature>
<feature type="transmembrane region" description="Helical" evidence="1">
    <location>
        <begin position="433"/>
        <end position="453"/>
    </location>
</feature>
<dbReference type="PRINTS" id="PR00702">
    <property type="entry name" value="ACRIFLAVINRP"/>
</dbReference>
<dbReference type="Pfam" id="PF00873">
    <property type="entry name" value="ACR_tran"/>
    <property type="match status" value="1"/>
</dbReference>
<feature type="transmembrane region" description="Helical" evidence="1">
    <location>
        <begin position="894"/>
        <end position="914"/>
    </location>
</feature>
<evidence type="ECO:0000256" key="1">
    <source>
        <dbReference type="SAM" id="Phobius"/>
    </source>
</evidence>
<comment type="caution">
    <text evidence="2">The sequence shown here is derived from an EMBL/GenBank/DDBJ whole genome shotgun (WGS) entry which is preliminary data.</text>
</comment>
<feature type="transmembrane region" description="Helical" evidence="1">
    <location>
        <begin position="533"/>
        <end position="555"/>
    </location>
</feature>
<dbReference type="RefSeq" id="WP_262976244.1">
    <property type="nucleotide sequence ID" value="NZ_CAMAPB010000009.1"/>
</dbReference>
<reference evidence="2" key="1">
    <citation type="submission" date="2022-07" db="EMBL/GenBank/DDBJ databases">
        <authorList>
            <person name="Criscuolo A."/>
        </authorList>
    </citation>
    <scope>NUCLEOTIDE SEQUENCE</scope>
    <source>
        <strain evidence="2">CIP103197</strain>
    </source>
</reference>
<keyword evidence="1" id="KW-1133">Transmembrane helix</keyword>
<keyword evidence="1" id="KW-0812">Transmembrane</keyword>
<dbReference type="GO" id="GO:0042910">
    <property type="term" value="F:xenobiotic transmembrane transporter activity"/>
    <property type="evidence" value="ECO:0007669"/>
    <property type="project" value="TreeGrafter"/>
</dbReference>
<feature type="transmembrane region" description="Helical" evidence="1">
    <location>
        <begin position="340"/>
        <end position="363"/>
    </location>
</feature>
<evidence type="ECO:0000313" key="2">
    <source>
        <dbReference type="EMBL" id="CAH9053923.1"/>
    </source>
</evidence>
<dbReference type="SUPFAM" id="SSF82714">
    <property type="entry name" value="Multidrug efflux transporter AcrB TolC docking domain, DN and DC subdomains"/>
    <property type="match status" value="2"/>
</dbReference>
<protein>
    <submittedName>
        <fullName evidence="2">Toluene efflux pump membrane transporter TtgE</fullName>
    </submittedName>
</protein>
<feature type="transmembrane region" description="Helical" evidence="1">
    <location>
        <begin position="920"/>
        <end position="945"/>
    </location>
</feature>
<feature type="transmembrane region" description="Helical" evidence="1">
    <location>
        <begin position="17"/>
        <end position="37"/>
    </location>
</feature>
<dbReference type="Gene3D" id="3.30.70.1440">
    <property type="entry name" value="Multidrug efflux transporter AcrB pore domain"/>
    <property type="match status" value="1"/>
</dbReference>
<feature type="transmembrane region" description="Helical" evidence="1">
    <location>
        <begin position="375"/>
        <end position="402"/>
    </location>
</feature>
<dbReference type="Gene3D" id="3.30.70.1320">
    <property type="entry name" value="Multidrug efflux transporter AcrB pore domain like"/>
    <property type="match status" value="1"/>
</dbReference>
<dbReference type="Proteomes" id="UP001152447">
    <property type="component" value="Unassembled WGS sequence"/>
</dbReference>
<dbReference type="InterPro" id="IPR001036">
    <property type="entry name" value="Acrflvin-R"/>
</dbReference>
<organism evidence="2 3">
    <name type="scientific">Pseudoalteromonas haloplanktis</name>
    <name type="common">Alteromonas haloplanktis</name>
    <dbReference type="NCBI Taxonomy" id="228"/>
    <lineage>
        <taxon>Bacteria</taxon>
        <taxon>Pseudomonadati</taxon>
        <taxon>Pseudomonadota</taxon>
        <taxon>Gammaproteobacteria</taxon>
        <taxon>Alteromonadales</taxon>
        <taxon>Pseudoalteromonadaceae</taxon>
        <taxon>Pseudoalteromonas</taxon>
    </lineage>
</organism>
<keyword evidence="3" id="KW-1185">Reference proteome</keyword>
<feature type="transmembrane region" description="Helical" evidence="1">
    <location>
        <begin position="869"/>
        <end position="887"/>
    </location>
</feature>
<feature type="transmembrane region" description="Helical" evidence="1">
    <location>
        <begin position="465"/>
        <end position="484"/>
    </location>
</feature>
<dbReference type="Gene3D" id="3.30.2090.10">
    <property type="entry name" value="Multidrug efflux transporter AcrB TolC docking domain, DN and DC subdomains"/>
    <property type="match status" value="2"/>
</dbReference>
<dbReference type="AlphaFoldDB" id="A0A9W4QUP0"/>
<gene>
    <name evidence="2" type="primary">ttgE_2</name>
    <name evidence="2" type="ORF">PSEHALCIP103_00924</name>
</gene>
<dbReference type="Gene3D" id="3.30.70.1430">
    <property type="entry name" value="Multidrug efflux transporter AcrB pore domain"/>
    <property type="match status" value="2"/>
</dbReference>
<evidence type="ECO:0000313" key="3">
    <source>
        <dbReference type="Proteomes" id="UP001152447"/>
    </source>
</evidence>
<dbReference type="SUPFAM" id="SSF82866">
    <property type="entry name" value="Multidrug efflux transporter AcrB transmembrane domain"/>
    <property type="match status" value="2"/>
</dbReference>
<dbReference type="EMBL" id="CAMAPB010000009">
    <property type="protein sequence ID" value="CAH9053923.1"/>
    <property type="molecule type" value="Genomic_DNA"/>
</dbReference>
<accession>A0A9W4QUP0</accession>